<feature type="transmembrane region" description="Helical" evidence="1">
    <location>
        <begin position="12"/>
        <end position="31"/>
    </location>
</feature>
<evidence type="ECO:0000313" key="3">
    <source>
        <dbReference type="Proteomes" id="UP000480178"/>
    </source>
</evidence>
<feature type="transmembrane region" description="Helical" evidence="1">
    <location>
        <begin position="588"/>
        <end position="605"/>
    </location>
</feature>
<keyword evidence="1" id="KW-0812">Transmembrane</keyword>
<gene>
    <name evidence="2" type="ORF">GXP67_22835</name>
</gene>
<evidence type="ECO:0000256" key="1">
    <source>
        <dbReference type="SAM" id="Phobius"/>
    </source>
</evidence>
<dbReference type="EMBL" id="CP048222">
    <property type="protein sequence ID" value="QHT69268.1"/>
    <property type="molecule type" value="Genomic_DNA"/>
</dbReference>
<dbReference type="RefSeq" id="WP_162445257.1">
    <property type="nucleotide sequence ID" value="NZ_CP048222.1"/>
</dbReference>
<keyword evidence="1" id="KW-1133">Transmembrane helix</keyword>
<proteinExistence type="predicted"/>
<keyword evidence="1" id="KW-0472">Membrane</keyword>
<feature type="transmembrane region" description="Helical" evidence="1">
    <location>
        <begin position="38"/>
        <end position="57"/>
    </location>
</feature>
<name>A0A6C0GMK5_9BACT</name>
<dbReference type="KEGG" id="rhoz:GXP67_22835"/>
<keyword evidence="3" id="KW-1185">Reference proteome</keyword>
<evidence type="ECO:0000313" key="2">
    <source>
        <dbReference type="EMBL" id="QHT69268.1"/>
    </source>
</evidence>
<sequence>MVTFDADLSFLYLASGVSLLVLLLLAWLAWRRVNKKRLAWRMAASSVGMISLMMLALKPQFRQTVLPQEAILLTEGTNQDSLQSLLQTFTGDVPAIFTTDSSSSQSFAKQEVKWTPDIAYLRRNHPQVNRLHILGYGLSHVELDALDSLQAIPHLSLLEGGFHAVHWPQLTQAGEALHLQGIYENKAAQPVKLVLEGFGLRLDSLEIPASQTKEFDLQTLVKESGSFVYSLNVFINNRLIAAEKIPILVEPPSLIRFIILESFPGFEVKFLKTWLSERQYTGIVRTTISRDKYRTEYINQEKVNANTLNATLLETIDLVIADEQSVSGLSSREQAALQQAMEEKGVGLLILWKEPQNRKGNLFTNSFKINTPPRLEEQPTRVTWPDMSSGAVSISATGARIEYSPGTRPMVQDEKGGILVSTQVWGRGKMMASLLNSSYMWVLDGKQTLYSSYWSALLSSLVAGKEPEQTWQIASKIPLVHHPLTYTLTTYASQTPVGLSGNVSFYLAQDALNPQRWKGTFWPDSTGWRVVQTEGGNPYWHYIYSSSNWKDLQWKERREATLQWANRQHMKLTASSTSVSQFVTKPVSSLWFFLLFLGSMAYLWIERKL</sequence>
<organism evidence="2 3">
    <name type="scientific">Rhodocytophaga rosea</name>
    <dbReference type="NCBI Taxonomy" id="2704465"/>
    <lineage>
        <taxon>Bacteria</taxon>
        <taxon>Pseudomonadati</taxon>
        <taxon>Bacteroidota</taxon>
        <taxon>Cytophagia</taxon>
        <taxon>Cytophagales</taxon>
        <taxon>Rhodocytophagaceae</taxon>
        <taxon>Rhodocytophaga</taxon>
    </lineage>
</organism>
<dbReference type="AlphaFoldDB" id="A0A6C0GMK5"/>
<dbReference type="Proteomes" id="UP000480178">
    <property type="component" value="Chromosome"/>
</dbReference>
<reference evidence="2 3" key="1">
    <citation type="submission" date="2020-01" db="EMBL/GenBank/DDBJ databases">
        <authorList>
            <person name="Kim M.K."/>
        </authorList>
    </citation>
    <scope>NUCLEOTIDE SEQUENCE [LARGE SCALE GENOMIC DNA]</scope>
    <source>
        <strain evidence="2 3">172606-1</strain>
    </source>
</reference>
<accession>A0A6C0GMK5</accession>
<protein>
    <submittedName>
        <fullName evidence="2">Uncharacterized protein</fullName>
    </submittedName>
</protein>